<dbReference type="Gramene" id="TuG1812G0500005092.01.T01">
    <property type="protein sequence ID" value="TuG1812G0500005092.01.T01"/>
    <property type="gene ID" value="TuG1812G0500005092.01"/>
</dbReference>
<keyword evidence="8" id="KW-1185">Reference proteome</keyword>
<comment type="similarity">
    <text evidence="1">Belongs to the bHLH protein family.</text>
</comment>
<dbReference type="Pfam" id="PF00010">
    <property type="entry name" value="HLH"/>
    <property type="match status" value="1"/>
</dbReference>
<dbReference type="GO" id="GO:0046983">
    <property type="term" value="F:protein dimerization activity"/>
    <property type="evidence" value="ECO:0007669"/>
    <property type="project" value="InterPro"/>
</dbReference>
<keyword evidence="4" id="KW-0804">Transcription</keyword>
<evidence type="ECO:0000256" key="2">
    <source>
        <dbReference type="ARBA" id="ARBA00023015"/>
    </source>
</evidence>
<evidence type="ECO:0000313" key="7">
    <source>
        <dbReference type="EnsemblPlants" id="TuG1812G0500005092.01.T01"/>
    </source>
</evidence>
<dbReference type="InterPro" id="IPR031066">
    <property type="entry name" value="bHLH_ALC-like_plant"/>
</dbReference>
<organism evidence="7 8">
    <name type="scientific">Triticum urartu</name>
    <name type="common">Red wild einkorn</name>
    <name type="synonym">Crithodium urartu</name>
    <dbReference type="NCBI Taxonomy" id="4572"/>
    <lineage>
        <taxon>Eukaryota</taxon>
        <taxon>Viridiplantae</taxon>
        <taxon>Streptophyta</taxon>
        <taxon>Embryophyta</taxon>
        <taxon>Tracheophyta</taxon>
        <taxon>Spermatophyta</taxon>
        <taxon>Magnoliopsida</taxon>
        <taxon>Liliopsida</taxon>
        <taxon>Poales</taxon>
        <taxon>Poaceae</taxon>
        <taxon>BOP clade</taxon>
        <taxon>Pooideae</taxon>
        <taxon>Triticodae</taxon>
        <taxon>Triticeae</taxon>
        <taxon>Triticinae</taxon>
        <taxon>Triticum</taxon>
    </lineage>
</organism>
<sequence>MYDVKDINVTSDSNERRKAASGGSNRTRSSRQSDTHNVTEKRRRCKISDRLRTLQQLVPGCEKVSS</sequence>
<keyword evidence="3" id="KW-0238">DNA-binding</keyword>
<reference evidence="7" key="3">
    <citation type="submission" date="2022-06" db="UniProtKB">
        <authorList>
            <consortium name="EnsemblPlants"/>
        </authorList>
    </citation>
    <scope>IDENTIFICATION</scope>
</reference>
<reference evidence="7" key="2">
    <citation type="submission" date="2018-03" db="EMBL/GenBank/DDBJ databases">
        <title>The Triticum urartu genome reveals the dynamic nature of wheat genome evolution.</title>
        <authorList>
            <person name="Ling H."/>
            <person name="Ma B."/>
            <person name="Shi X."/>
            <person name="Liu H."/>
            <person name="Dong L."/>
            <person name="Sun H."/>
            <person name="Cao Y."/>
            <person name="Gao Q."/>
            <person name="Zheng S."/>
            <person name="Li Y."/>
            <person name="Yu Y."/>
            <person name="Du H."/>
            <person name="Qi M."/>
            <person name="Li Y."/>
            <person name="Yu H."/>
            <person name="Cui Y."/>
            <person name="Wang N."/>
            <person name="Chen C."/>
            <person name="Wu H."/>
            <person name="Zhao Y."/>
            <person name="Zhang J."/>
            <person name="Li Y."/>
            <person name="Zhou W."/>
            <person name="Zhang B."/>
            <person name="Hu W."/>
            <person name="Eijk M."/>
            <person name="Tang J."/>
            <person name="Witsenboer H."/>
            <person name="Zhao S."/>
            <person name="Li Z."/>
            <person name="Zhang A."/>
            <person name="Wang D."/>
            <person name="Liang C."/>
        </authorList>
    </citation>
    <scope>NUCLEOTIDE SEQUENCE [LARGE SCALE GENOMIC DNA]</scope>
    <source>
        <strain evidence="7">cv. G1812</strain>
    </source>
</reference>
<name>A0A8R7UM51_TRIUA</name>
<dbReference type="Proteomes" id="UP000015106">
    <property type="component" value="Chromosome 5"/>
</dbReference>
<feature type="region of interest" description="Disordered" evidence="5">
    <location>
        <begin position="1"/>
        <end position="47"/>
    </location>
</feature>
<evidence type="ECO:0000256" key="5">
    <source>
        <dbReference type="SAM" id="MobiDB-lite"/>
    </source>
</evidence>
<dbReference type="InterPro" id="IPR011598">
    <property type="entry name" value="bHLH_dom"/>
</dbReference>
<dbReference type="PROSITE" id="PS50888">
    <property type="entry name" value="BHLH"/>
    <property type="match status" value="1"/>
</dbReference>
<protein>
    <recommendedName>
        <fullName evidence="6">BHLH domain-containing protein</fullName>
    </recommendedName>
</protein>
<dbReference type="InterPro" id="IPR036638">
    <property type="entry name" value="HLH_DNA-bd_sf"/>
</dbReference>
<feature type="compositionally biased region" description="Basic and acidic residues" evidence="5">
    <location>
        <begin position="31"/>
        <end position="47"/>
    </location>
</feature>
<reference evidence="8" key="1">
    <citation type="journal article" date="2013" name="Nature">
        <title>Draft genome of the wheat A-genome progenitor Triticum urartu.</title>
        <authorList>
            <person name="Ling H.Q."/>
            <person name="Zhao S."/>
            <person name="Liu D."/>
            <person name="Wang J."/>
            <person name="Sun H."/>
            <person name="Zhang C."/>
            <person name="Fan H."/>
            <person name="Li D."/>
            <person name="Dong L."/>
            <person name="Tao Y."/>
            <person name="Gao C."/>
            <person name="Wu H."/>
            <person name="Li Y."/>
            <person name="Cui Y."/>
            <person name="Guo X."/>
            <person name="Zheng S."/>
            <person name="Wang B."/>
            <person name="Yu K."/>
            <person name="Liang Q."/>
            <person name="Yang W."/>
            <person name="Lou X."/>
            <person name="Chen J."/>
            <person name="Feng M."/>
            <person name="Jian J."/>
            <person name="Zhang X."/>
            <person name="Luo G."/>
            <person name="Jiang Y."/>
            <person name="Liu J."/>
            <person name="Wang Z."/>
            <person name="Sha Y."/>
            <person name="Zhang B."/>
            <person name="Wu H."/>
            <person name="Tang D."/>
            <person name="Shen Q."/>
            <person name="Xue P."/>
            <person name="Zou S."/>
            <person name="Wang X."/>
            <person name="Liu X."/>
            <person name="Wang F."/>
            <person name="Yang Y."/>
            <person name="An X."/>
            <person name="Dong Z."/>
            <person name="Zhang K."/>
            <person name="Zhang X."/>
            <person name="Luo M.C."/>
            <person name="Dvorak J."/>
            <person name="Tong Y."/>
            <person name="Wang J."/>
            <person name="Yang H."/>
            <person name="Li Z."/>
            <person name="Wang D."/>
            <person name="Zhang A."/>
            <person name="Wang J."/>
        </authorList>
    </citation>
    <scope>NUCLEOTIDE SEQUENCE</scope>
    <source>
        <strain evidence="8">cv. G1812</strain>
    </source>
</reference>
<dbReference type="Gene3D" id="4.10.280.10">
    <property type="entry name" value="Helix-loop-helix DNA-binding domain"/>
    <property type="match status" value="1"/>
</dbReference>
<dbReference type="AlphaFoldDB" id="A0A8R7UM51"/>
<dbReference type="GO" id="GO:0005634">
    <property type="term" value="C:nucleus"/>
    <property type="evidence" value="ECO:0007669"/>
    <property type="project" value="TreeGrafter"/>
</dbReference>
<keyword evidence="2" id="KW-0805">Transcription regulation</keyword>
<proteinExistence type="inferred from homology"/>
<dbReference type="EnsemblPlants" id="TuG1812G0500005092.01.T01">
    <property type="protein sequence ID" value="TuG1812G0500005092.01.T01"/>
    <property type="gene ID" value="TuG1812G0500005092.01"/>
</dbReference>
<dbReference type="GO" id="GO:0003677">
    <property type="term" value="F:DNA binding"/>
    <property type="evidence" value="ECO:0007669"/>
    <property type="project" value="UniProtKB-KW"/>
</dbReference>
<feature type="domain" description="BHLH" evidence="6">
    <location>
        <begin position="31"/>
        <end position="66"/>
    </location>
</feature>
<evidence type="ECO:0000256" key="4">
    <source>
        <dbReference type="ARBA" id="ARBA00023163"/>
    </source>
</evidence>
<dbReference type="PANTHER" id="PTHR45855">
    <property type="entry name" value="TRANSCRIPTION FACTOR PIF1-RELATED"/>
    <property type="match status" value="1"/>
</dbReference>
<dbReference type="PANTHER" id="PTHR45855:SF24">
    <property type="entry name" value="HELIX-LOOP-HELIX DNA-BINDING DOMAIN CONTAINING PROTEIN, EXPRESSED"/>
    <property type="match status" value="1"/>
</dbReference>
<dbReference type="SUPFAM" id="SSF47459">
    <property type="entry name" value="HLH, helix-loop-helix DNA-binding domain"/>
    <property type="match status" value="1"/>
</dbReference>
<evidence type="ECO:0000256" key="1">
    <source>
        <dbReference type="ARBA" id="ARBA00005510"/>
    </source>
</evidence>
<evidence type="ECO:0000256" key="3">
    <source>
        <dbReference type="ARBA" id="ARBA00023125"/>
    </source>
</evidence>
<accession>A0A8R7UM51</accession>
<evidence type="ECO:0000259" key="6">
    <source>
        <dbReference type="PROSITE" id="PS50888"/>
    </source>
</evidence>
<evidence type="ECO:0000313" key="8">
    <source>
        <dbReference type="Proteomes" id="UP000015106"/>
    </source>
</evidence>